<dbReference type="AlphaFoldDB" id="A0A087V131"/>
<reference evidence="1 2" key="1">
    <citation type="submission" date="2013-11" db="EMBL/GenBank/DDBJ databases">
        <title>Genome sequencing of Stegodyphus mimosarum.</title>
        <authorList>
            <person name="Bechsgaard J."/>
        </authorList>
    </citation>
    <scope>NUCLEOTIDE SEQUENCE [LARGE SCALE GENOMIC DNA]</scope>
</reference>
<gene>
    <name evidence="1" type="ORF">X975_01122</name>
</gene>
<feature type="non-terminal residue" evidence="1">
    <location>
        <position position="43"/>
    </location>
</feature>
<accession>A0A087V131</accession>
<dbReference type="EMBL" id="KL817912">
    <property type="protein sequence ID" value="KFM83320.1"/>
    <property type="molecule type" value="Genomic_DNA"/>
</dbReference>
<evidence type="ECO:0000313" key="2">
    <source>
        <dbReference type="Proteomes" id="UP000054359"/>
    </source>
</evidence>
<dbReference type="Proteomes" id="UP000054359">
    <property type="component" value="Unassembled WGS sequence"/>
</dbReference>
<name>A0A087V131_STEMI</name>
<sequence length="43" mass="5224">MLNHSHWYVKSFTFPQTLTPSKSNNQYSHKNCLEQFFQIYISK</sequence>
<protein>
    <submittedName>
        <fullName evidence="1">Uncharacterized protein</fullName>
    </submittedName>
</protein>
<evidence type="ECO:0000313" key="1">
    <source>
        <dbReference type="EMBL" id="KFM83320.1"/>
    </source>
</evidence>
<keyword evidence="2" id="KW-1185">Reference proteome</keyword>
<organism evidence="1 2">
    <name type="scientific">Stegodyphus mimosarum</name>
    <name type="common">African social velvet spider</name>
    <dbReference type="NCBI Taxonomy" id="407821"/>
    <lineage>
        <taxon>Eukaryota</taxon>
        <taxon>Metazoa</taxon>
        <taxon>Ecdysozoa</taxon>
        <taxon>Arthropoda</taxon>
        <taxon>Chelicerata</taxon>
        <taxon>Arachnida</taxon>
        <taxon>Araneae</taxon>
        <taxon>Araneomorphae</taxon>
        <taxon>Entelegynae</taxon>
        <taxon>Eresoidea</taxon>
        <taxon>Eresidae</taxon>
        <taxon>Stegodyphus</taxon>
    </lineage>
</organism>
<proteinExistence type="predicted"/>